<dbReference type="EMBL" id="WNWQ01000239">
    <property type="protein sequence ID" value="KAE9973250.1"/>
    <property type="molecule type" value="Genomic_DNA"/>
</dbReference>
<dbReference type="SUPFAM" id="SSF55729">
    <property type="entry name" value="Acyl-CoA N-acyltransferases (Nat)"/>
    <property type="match status" value="1"/>
</dbReference>
<dbReference type="Proteomes" id="UP000433883">
    <property type="component" value="Unassembled WGS sequence"/>
</dbReference>
<comment type="catalytic activity">
    <reaction evidence="1">
        <text>an N-terminal L-alpha-aminoacyl-[protein] + L-arginyl-tRNA(Arg) = an N-terminal L-arginyl-L-aminoacyl-[protein] + tRNA(Arg) + H(+)</text>
        <dbReference type="Rhea" id="RHEA:10208"/>
        <dbReference type="Rhea" id="RHEA-COMP:9658"/>
        <dbReference type="Rhea" id="RHEA-COMP:9673"/>
        <dbReference type="Rhea" id="RHEA-COMP:10636"/>
        <dbReference type="Rhea" id="RHEA-COMP:10638"/>
        <dbReference type="ChEBI" id="CHEBI:15378"/>
        <dbReference type="ChEBI" id="CHEBI:78442"/>
        <dbReference type="ChEBI" id="CHEBI:78513"/>
        <dbReference type="ChEBI" id="CHEBI:78597"/>
        <dbReference type="ChEBI" id="CHEBI:83562"/>
        <dbReference type="EC" id="2.3.2.8"/>
    </reaction>
</comment>
<dbReference type="GO" id="GO:0004057">
    <property type="term" value="F:arginyl-tRNA--protein transferase activity"/>
    <property type="evidence" value="ECO:0007669"/>
    <property type="project" value="UniProtKB-EC"/>
</dbReference>
<evidence type="ECO:0000256" key="1">
    <source>
        <dbReference type="PIRNR" id="PIRNR037207"/>
    </source>
</evidence>
<keyword evidence="1" id="KW-0833">Ubl conjugation pathway</keyword>
<comment type="similarity">
    <text evidence="1">Belongs to the R-transferase family.</text>
</comment>
<dbReference type="PANTHER" id="PTHR21367">
    <property type="entry name" value="ARGININE-TRNA-PROTEIN TRANSFERASE 1"/>
    <property type="match status" value="1"/>
</dbReference>
<protein>
    <recommendedName>
        <fullName evidence="1">Arginyl-tRNA--protein transferase 1</fullName>
        <shortName evidence="1">Arginyltransferase 1</shortName>
        <shortName evidence="1">R-transferase 1</shortName>
        <ecNumber evidence="1">2.3.2.8</ecNumber>
    </recommendedName>
    <alternativeName>
        <fullName evidence="1">Arginine-tRNA--protein transferase 1</fullName>
    </alternativeName>
</protein>
<gene>
    <name evidence="3" type="ORF">BLS_003684</name>
</gene>
<dbReference type="InterPro" id="IPR016181">
    <property type="entry name" value="Acyl_CoA_acyltransferase"/>
</dbReference>
<feature type="domain" description="N-end rule aminoacyl transferase C-terminal" evidence="2">
    <location>
        <begin position="138"/>
        <end position="272"/>
    </location>
</feature>
<dbReference type="PANTHER" id="PTHR21367:SF1">
    <property type="entry name" value="ARGINYL-TRNA--PROTEIN TRANSFERASE 1"/>
    <property type="match status" value="1"/>
</dbReference>
<keyword evidence="1" id="KW-0012">Acyltransferase</keyword>
<reference evidence="3 4" key="1">
    <citation type="submission" date="2019-11" db="EMBL/GenBank/DDBJ databases">
        <title>Venturia inaequalis Genome Resource.</title>
        <authorList>
            <person name="Lichtner F.J."/>
        </authorList>
    </citation>
    <scope>NUCLEOTIDE SEQUENCE [LARGE SCALE GENOMIC DNA]</scope>
    <source>
        <strain evidence="3">Bline_iso_100314</strain>
    </source>
</reference>
<sequence>MQAPDHPVSSITPVDPAQSSINQIFDTHVVRITQSGKSVEYSALVLPLLISLRLPVDQFKPRRDQRQAINRWNKYVLGDDYVKALAKLHPKSKAEKARRNDFDLVSAVHESEHANLIRPPEPAHKFEVLLGPDDYTDEKFELYKNYQHYVHHDALDDITPNGFKRFLCNSPLQCFPPANHVTRKLGSFHQCYRLDGRLIAMAVLDLLPHCVSGVYFVYHSDFEQWSFGKMSALREAALALEGGYQYYYMGYYIHSCPKMLYKNDYKPQTVLDLGNLAWNPLDDQFRKLLDDHHYLSPSLLAKKESEAPDRQIFDSAVAVCNAVDDGFSLFKVDFPGMLSASELIKQIDIDEITVQLRPDLVLHTKHLMNWKDWSIHSKDPKGLIAQTVACVGPEIAREMVVSFC</sequence>
<dbReference type="EC" id="2.3.2.8" evidence="1"/>
<evidence type="ECO:0000313" key="3">
    <source>
        <dbReference type="EMBL" id="KAE9973250.1"/>
    </source>
</evidence>
<keyword evidence="1" id="KW-0808">Transferase</keyword>
<comment type="function">
    <text evidence="1">Involved in the post-translational conjugation of arginine to the N-terminal aspartate or glutamate of a protein. This arginylation is required for degradation of the protein via the ubiquitin pathway.</text>
</comment>
<organism evidence="3 4">
    <name type="scientific">Venturia inaequalis</name>
    <name type="common">Apple scab fungus</name>
    <dbReference type="NCBI Taxonomy" id="5025"/>
    <lineage>
        <taxon>Eukaryota</taxon>
        <taxon>Fungi</taxon>
        <taxon>Dikarya</taxon>
        <taxon>Ascomycota</taxon>
        <taxon>Pezizomycotina</taxon>
        <taxon>Dothideomycetes</taxon>
        <taxon>Pleosporomycetidae</taxon>
        <taxon>Venturiales</taxon>
        <taxon>Venturiaceae</taxon>
        <taxon>Venturia</taxon>
    </lineage>
</organism>
<name>A0A8H3UNA8_VENIN</name>
<dbReference type="PIRSF" id="PIRSF037207">
    <property type="entry name" value="ATE1_euk"/>
    <property type="match status" value="1"/>
</dbReference>
<dbReference type="InterPro" id="IPR030700">
    <property type="entry name" value="N-end_Aminoacyl_Trfase"/>
</dbReference>
<evidence type="ECO:0000313" key="4">
    <source>
        <dbReference type="Proteomes" id="UP000433883"/>
    </source>
</evidence>
<dbReference type="InterPro" id="IPR017137">
    <property type="entry name" value="Arg-tRNA-P_Trfase_1_euk"/>
</dbReference>
<proteinExistence type="inferred from homology"/>
<accession>A0A8H3UNA8</accession>
<evidence type="ECO:0000259" key="2">
    <source>
        <dbReference type="Pfam" id="PF04377"/>
    </source>
</evidence>
<dbReference type="AlphaFoldDB" id="A0A8H3UNA8"/>
<dbReference type="GO" id="GO:0005737">
    <property type="term" value="C:cytoplasm"/>
    <property type="evidence" value="ECO:0007669"/>
    <property type="project" value="TreeGrafter"/>
</dbReference>
<dbReference type="Pfam" id="PF04377">
    <property type="entry name" value="ATE_C"/>
    <property type="match status" value="1"/>
</dbReference>
<comment type="caution">
    <text evidence="3">The sequence shown here is derived from an EMBL/GenBank/DDBJ whole genome shotgun (WGS) entry which is preliminary data.</text>
</comment>
<dbReference type="InterPro" id="IPR007472">
    <property type="entry name" value="N-end_Aminoacyl_Trfase_C"/>
</dbReference>